<dbReference type="InterPro" id="IPR001867">
    <property type="entry name" value="OmpR/PhoB-type_DNA-bd"/>
</dbReference>
<dbReference type="Gene3D" id="3.40.50.2300">
    <property type="match status" value="1"/>
</dbReference>
<keyword evidence="4 7" id="KW-0238">DNA-binding</keyword>
<dbReference type="GO" id="GO:0032993">
    <property type="term" value="C:protein-DNA complex"/>
    <property type="evidence" value="ECO:0007669"/>
    <property type="project" value="TreeGrafter"/>
</dbReference>
<keyword evidence="1 6" id="KW-0597">Phosphoprotein</keyword>
<dbReference type="SUPFAM" id="SSF52172">
    <property type="entry name" value="CheY-like"/>
    <property type="match status" value="1"/>
</dbReference>
<dbReference type="AlphaFoldDB" id="A0A238J5T3"/>
<evidence type="ECO:0000256" key="1">
    <source>
        <dbReference type="ARBA" id="ARBA00022553"/>
    </source>
</evidence>
<dbReference type="InterPro" id="IPR036388">
    <property type="entry name" value="WH-like_DNA-bd_sf"/>
</dbReference>
<dbReference type="GO" id="GO:0000976">
    <property type="term" value="F:transcription cis-regulatory region binding"/>
    <property type="evidence" value="ECO:0007669"/>
    <property type="project" value="TreeGrafter"/>
</dbReference>
<protein>
    <submittedName>
        <fullName evidence="10">Phosphate regulon transcriptional regulatory protein PhoB</fullName>
    </submittedName>
</protein>
<dbReference type="Gene3D" id="1.10.10.10">
    <property type="entry name" value="Winged helix-like DNA-binding domain superfamily/Winged helix DNA-binding domain"/>
    <property type="match status" value="1"/>
</dbReference>
<dbReference type="GO" id="GO:0000156">
    <property type="term" value="F:phosphorelay response regulator activity"/>
    <property type="evidence" value="ECO:0007669"/>
    <property type="project" value="TreeGrafter"/>
</dbReference>
<dbReference type="PROSITE" id="PS51755">
    <property type="entry name" value="OMPR_PHOB"/>
    <property type="match status" value="1"/>
</dbReference>
<dbReference type="InterPro" id="IPR011006">
    <property type="entry name" value="CheY-like_superfamily"/>
</dbReference>
<sequence length="230" mass="25081">MRDVTILVVDDDGQIRDILKIALERAGFRVLQARDGAEGLRAVQAASPDLAILDIGMPEMDGLELCRAIRRDSEVPILFLTARDDEVDRILGLEMGGDDYVAKPFSPRELVARVRAILKRTKGAMPEIRAMVRGRLSLSPEAHDCRVDGAVVQLTATEIAILSRLMARPAQVFSRPKLVDAIWGPGMVVSDRTLDSHLRNLRSKLGEAGLDDAIDTLHGVGLRMGPCGAQ</sequence>
<dbReference type="Pfam" id="PF00486">
    <property type="entry name" value="Trans_reg_C"/>
    <property type="match status" value="1"/>
</dbReference>
<reference evidence="10 11" key="1">
    <citation type="submission" date="2017-05" db="EMBL/GenBank/DDBJ databases">
        <authorList>
            <person name="Song R."/>
            <person name="Chenine A.L."/>
            <person name="Ruprecht R.M."/>
        </authorList>
    </citation>
    <scope>NUCLEOTIDE SEQUENCE [LARGE SCALE GENOMIC DNA]</scope>
    <source>
        <strain evidence="10 11">CECT 8489</strain>
    </source>
</reference>
<evidence type="ECO:0000256" key="4">
    <source>
        <dbReference type="ARBA" id="ARBA00023125"/>
    </source>
</evidence>
<feature type="modified residue" description="4-aspartylphosphate" evidence="6">
    <location>
        <position position="54"/>
    </location>
</feature>
<evidence type="ECO:0000313" key="10">
    <source>
        <dbReference type="EMBL" id="SMX25515.1"/>
    </source>
</evidence>
<dbReference type="OrthoDB" id="9802426at2"/>
<evidence type="ECO:0000259" key="9">
    <source>
        <dbReference type="PROSITE" id="PS51755"/>
    </source>
</evidence>
<keyword evidence="3" id="KW-0805">Transcription regulation</keyword>
<proteinExistence type="predicted"/>
<dbReference type="Proteomes" id="UP000201838">
    <property type="component" value="Unassembled WGS sequence"/>
</dbReference>
<evidence type="ECO:0000256" key="6">
    <source>
        <dbReference type="PROSITE-ProRule" id="PRU00169"/>
    </source>
</evidence>
<dbReference type="SMART" id="SM00862">
    <property type="entry name" value="Trans_reg_C"/>
    <property type="match status" value="1"/>
</dbReference>
<dbReference type="GO" id="GO:0005829">
    <property type="term" value="C:cytosol"/>
    <property type="evidence" value="ECO:0007669"/>
    <property type="project" value="TreeGrafter"/>
</dbReference>
<dbReference type="PANTHER" id="PTHR48111">
    <property type="entry name" value="REGULATOR OF RPOS"/>
    <property type="match status" value="1"/>
</dbReference>
<dbReference type="InterPro" id="IPR039420">
    <property type="entry name" value="WalR-like"/>
</dbReference>
<feature type="domain" description="OmpR/PhoB-type" evidence="9">
    <location>
        <begin position="128"/>
        <end position="226"/>
    </location>
</feature>
<evidence type="ECO:0000259" key="8">
    <source>
        <dbReference type="PROSITE" id="PS50110"/>
    </source>
</evidence>
<name>A0A238J5T3_9RHOB</name>
<feature type="DNA-binding region" description="OmpR/PhoB-type" evidence="7">
    <location>
        <begin position="128"/>
        <end position="226"/>
    </location>
</feature>
<dbReference type="InterPro" id="IPR016032">
    <property type="entry name" value="Sig_transdc_resp-reg_C-effctor"/>
</dbReference>
<feature type="domain" description="Response regulatory" evidence="8">
    <location>
        <begin position="5"/>
        <end position="118"/>
    </location>
</feature>
<keyword evidence="11" id="KW-1185">Reference proteome</keyword>
<keyword evidence="2" id="KW-0902">Two-component regulatory system</keyword>
<evidence type="ECO:0000256" key="5">
    <source>
        <dbReference type="ARBA" id="ARBA00023163"/>
    </source>
</evidence>
<dbReference type="FunFam" id="3.40.50.2300:FF:000001">
    <property type="entry name" value="DNA-binding response regulator PhoB"/>
    <property type="match status" value="1"/>
</dbReference>
<dbReference type="RefSeq" id="WP_093975702.1">
    <property type="nucleotide sequence ID" value="NZ_FXXQ01000018.1"/>
</dbReference>
<dbReference type="Gene3D" id="6.10.250.690">
    <property type="match status" value="1"/>
</dbReference>
<dbReference type="SUPFAM" id="SSF46894">
    <property type="entry name" value="C-terminal effector domain of the bipartite response regulators"/>
    <property type="match status" value="1"/>
</dbReference>
<organism evidence="10 11">
    <name type="scientific">Boseongicola aestuarii</name>
    <dbReference type="NCBI Taxonomy" id="1470561"/>
    <lineage>
        <taxon>Bacteria</taxon>
        <taxon>Pseudomonadati</taxon>
        <taxon>Pseudomonadota</taxon>
        <taxon>Alphaproteobacteria</taxon>
        <taxon>Rhodobacterales</taxon>
        <taxon>Paracoccaceae</taxon>
        <taxon>Boseongicola</taxon>
    </lineage>
</organism>
<dbReference type="GO" id="GO:0006355">
    <property type="term" value="P:regulation of DNA-templated transcription"/>
    <property type="evidence" value="ECO:0007669"/>
    <property type="project" value="InterPro"/>
</dbReference>
<gene>
    <name evidence="10" type="primary">phoB_2</name>
    <name evidence="10" type="ORF">BOA8489_03659</name>
</gene>
<evidence type="ECO:0000256" key="7">
    <source>
        <dbReference type="PROSITE-ProRule" id="PRU01091"/>
    </source>
</evidence>
<evidence type="ECO:0000256" key="2">
    <source>
        <dbReference type="ARBA" id="ARBA00023012"/>
    </source>
</evidence>
<dbReference type="PROSITE" id="PS50110">
    <property type="entry name" value="RESPONSE_REGULATORY"/>
    <property type="match status" value="1"/>
</dbReference>
<dbReference type="CDD" id="cd00383">
    <property type="entry name" value="trans_reg_C"/>
    <property type="match status" value="1"/>
</dbReference>
<dbReference type="PANTHER" id="PTHR48111:SF59">
    <property type="entry name" value="TRANSCRIPTIONAL REGULATORY PROTEIN BAER"/>
    <property type="match status" value="1"/>
</dbReference>
<keyword evidence="5" id="KW-0804">Transcription</keyword>
<dbReference type="EMBL" id="FXXQ01000018">
    <property type="protein sequence ID" value="SMX25515.1"/>
    <property type="molecule type" value="Genomic_DNA"/>
</dbReference>
<evidence type="ECO:0000256" key="3">
    <source>
        <dbReference type="ARBA" id="ARBA00023015"/>
    </source>
</evidence>
<accession>A0A238J5T3</accession>
<dbReference type="SMART" id="SM00448">
    <property type="entry name" value="REC"/>
    <property type="match status" value="1"/>
</dbReference>
<evidence type="ECO:0000313" key="11">
    <source>
        <dbReference type="Proteomes" id="UP000201838"/>
    </source>
</evidence>
<dbReference type="Pfam" id="PF00072">
    <property type="entry name" value="Response_reg"/>
    <property type="match status" value="1"/>
</dbReference>
<dbReference type="InterPro" id="IPR001789">
    <property type="entry name" value="Sig_transdc_resp-reg_receiver"/>
</dbReference>